<name>A0A857MPJ7_9BACT</name>
<feature type="transmembrane region" description="Helical" evidence="1">
    <location>
        <begin position="92"/>
        <end position="114"/>
    </location>
</feature>
<reference evidence="2" key="1">
    <citation type="journal article" date="2021" name="Nat. Microbiol.">
        <title>Cocultivation of an ultrasmall environmental parasitic bacterium with lytic ability against bacteria associated with wastewater foams.</title>
        <authorList>
            <person name="Batinovic S."/>
            <person name="Rose J.J.A."/>
            <person name="Ratcliffe J."/>
            <person name="Seviour R.J."/>
            <person name="Petrovski S."/>
        </authorList>
    </citation>
    <scope>NUCLEOTIDE SEQUENCE</scope>
    <source>
        <strain evidence="2">JR1</strain>
    </source>
</reference>
<keyword evidence="1" id="KW-1133">Transmembrane helix</keyword>
<dbReference type="RefSeq" id="WP_260763086.1">
    <property type="nucleotide sequence ID" value="NZ_CP045921.1"/>
</dbReference>
<dbReference type="AlphaFoldDB" id="A0A857MPJ7"/>
<evidence type="ECO:0000256" key="1">
    <source>
        <dbReference type="SAM" id="Phobius"/>
    </source>
</evidence>
<dbReference type="Proteomes" id="UP001059824">
    <property type="component" value="Chromosome"/>
</dbReference>
<sequence>MEVAVIVGAIVLLLFVFAYMTKRRFGVLGLALAAGYVLSKLWETSIADLVSNSGIELEMVSPVTLATLAVILLPSVVLLFGGPTYKTKRGRLIGSLLYAVLAVVFSLDALQYTLVLMGPGKQVFDFLVQYQQIILTGALAGAVVDIMHARSSGGKKDEHHAKH</sequence>
<evidence type="ECO:0000313" key="2">
    <source>
        <dbReference type="EMBL" id="QHN43169.1"/>
    </source>
</evidence>
<feature type="transmembrane region" description="Helical" evidence="1">
    <location>
        <begin position="59"/>
        <end position="80"/>
    </location>
</feature>
<dbReference type="KEGG" id="mama:GII36_04955"/>
<proteinExistence type="predicted"/>
<keyword evidence="1" id="KW-0472">Membrane</keyword>
<gene>
    <name evidence="2" type="ORF">GII36_04955</name>
</gene>
<protein>
    <submittedName>
        <fullName evidence="2">Uncharacterized protein</fullName>
    </submittedName>
</protein>
<organism evidence="2 3">
    <name type="scientific">Candidatus Mycosynbacter amalyticus</name>
    <dbReference type="NCBI Taxonomy" id="2665156"/>
    <lineage>
        <taxon>Bacteria</taxon>
        <taxon>Candidatus Saccharimonadota</taxon>
        <taxon>Candidatus Saccharimonadota incertae sedis</taxon>
        <taxon>Candidatus Mycosynbacter</taxon>
    </lineage>
</organism>
<keyword evidence="1" id="KW-0812">Transmembrane</keyword>
<feature type="transmembrane region" description="Helical" evidence="1">
    <location>
        <begin position="126"/>
        <end position="147"/>
    </location>
</feature>
<accession>A0A857MPJ7</accession>
<keyword evidence="3" id="KW-1185">Reference proteome</keyword>
<dbReference type="EMBL" id="CP045921">
    <property type="protein sequence ID" value="QHN43169.1"/>
    <property type="molecule type" value="Genomic_DNA"/>
</dbReference>
<evidence type="ECO:0000313" key="3">
    <source>
        <dbReference type="Proteomes" id="UP001059824"/>
    </source>
</evidence>